<comment type="caution">
    <text evidence="1">The sequence shown here is derived from an EMBL/GenBank/DDBJ whole genome shotgun (WGS) entry which is preliminary data.</text>
</comment>
<feature type="non-terminal residue" evidence="1">
    <location>
        <position position="67"/>
    </location>
</feature>
<organism evidence="1 2">
    <name type="scientific">Prorocentrum cordatum</name>
    <dbReference type="NCBI Taxonomy" id="2364126"/>
    <lineage>
        <taxon>Eukaryota</taxon>
        <taxon>Sar</taxon>
        <taxon>Alveolata</taxon>
        <taxon>Dinophyceae</taxon>
        <taxon>Prorocentrales</taxon>
        <taxon>Prorocentraceae</taxon>
        <taxon>Prorocentrum</taxon>
    </lineage>
</organism>
<accession>A0ABN9TPV8</accession>
<name>A0ABN9TPV8_9DINO</name>
<gene>
    <name evidence="1" type="ORF">PCOR1329_LOCUS41147</name>
</gene>
<evidence type="ECO:0000313" key="2">
    <source>
        <dbReference type="Proteomes" id="UP001189429"/>
    </source>
</evidence>
<reference evidence="1" key="1">
    <citation type="submission" date="2023-10" db="EMBL/GenBank/DDBJ databases">
        <authorList>
            <person name="Chen Y."/>
            <person name="Shah S."/>
            <person name="Dougan E. K."/>
            <person name="Thang M."/>
            <person name="Chan C."/>
        </authorList>
    </citation>
    <scope>NUCLEOTIDE SEQUENCE [LARGE SCALE GENOMIC DNA]</scope>
</reference>
<feature type="non-terminal residue" evidence="1">
    <location>
        <position position="1"/>
    </location>
</feature>
<protein>
    <submittedName>
        <fullName evidence="1">Uncharacterized protein</fullName>
    </submittedName>
</protein>
<proteinExistence type="predicted"/>
<sequence>EGRTEERAERINQLKVPAAGGYPPPLYPAALSPGRTCELAGSEGGVPLYGGEAFGDITWVDVTNLRT</sequence>
<evidence type="ECO:0000313" key="1">
    <source>
        <dbReference type="EMBL" id="CAK0848124.1"/>
    </source>
</evidence>
<dbReference type="Proteomes" id="UP001189429">
    <property type="component" value="Unassembled WGS sequence"/>
</dbReference>
<keyword evidence="2" id="KW-1185">Reference proteome</keyword>
<dbReference type="EMBL" id="CAUYUJ010014950">
    <property type="protein sequence ID" value="CAK0848124.1"/>
    <property type="molecule type" value="Genomic_DNA"/>
</dbReference>